<dbReference type="PROSITE" id="PS51762">
    <property type="entry name" value="GH16_2"/>
    <property type="match status" value="1"/>
</dbReference>
<feature type="compositionally biased region" description="Basic and acidic residues" evidence="2">
    <location>
        <begin position="21"/>
        <end position="34"/>
    </location>
</feature>
<dbReference type="InterPro" id="IPR050546">
    <property type="entry name" value="Glycosyl_Hydrlase_16"/>
</dbReference>
<dbReference type="InterPro" id="IPR013320">
    <property type="entry name" value="ConA-like_dom_sf"/>
</dbReference>
<evidence type="ECO:0000256" key="2">
    <source>
        <dbReference type="SAM" id="MobiDB-lite"/>
    </source>
</evidence>
<feature type="compositionally biased region" description="Basic and acidic residues" evidence="2">
    <location>
        <begin position="172"/>
        <end position="187"/>
    </location>
</feature>
<feature type="compositionally biased region" description="Basic and acidic residues" evidence="2">
    <location>
        <begin position="52"/>
        <end position="62"/>
    </location>
</feature>
<feature type="domain" description="GH16" evidence="3">
    <location>
        <begin position="294"/>
        <end position="549"/>
    </location>
</feature>
<feature type="region of interest" description="Disordered" evidence="2">
    <location>
        <begin position="172"/>
        <end position="200"/>
    </location>
</feature>
<feature type="region of interest" description="Disordered" evidence="2">
    <location>
        <begin position="218"/>
        <end position="237"/>
    </location>
</feature>
<feature type="compositionally biased region" description="Low complexity" evidence="2">
    <location>
        <begin position="81"/>
        <end position="104"/>
    </location>
</feature>
<reference evidence="4" key="1">
    <citation type="submission" date="2021-11" db="EMBL/GenBank/DDBJ databases">
        <authorList>
            <consortium name="Genoscope - CEA"/>
            <person name="William W."/>
        </authorList>
    </citation>
    <scope>NUCLEOTIDE SEQUENCE</scope>
</reference>
<dbReference type="Gene3D" id="2.60.120.200">
    <property type="match status" value="1"/>
</dbReference>
<name>A0A8J2SPP5_9STRA</name>
<dbReference type="Proteomes" id="UP000789595">
    <property type="component" value="Unassembled WGS sequence"/>
</dbReference>
<dbReference type="EMBL" id="CAKKNE010000005">
    <property type="protein sequence ID" value="CAH0376508.1"/>
    <property type="molecule type" value="Genomic_DNA"/>
</dbReference>
<feature type="compositionally biased region" description="Low complexity" evidence="2">
    <location>
        <begin position="1"/>
        <end position="10"/>
    </location>
</feature>
<protein>
    <recommendedName>
        <fullName evidence="3">GH16 domain-containing protein</fullName>
    </recommendedName>
</protein>
<comment type="similarity">
    <text evidence="1">Belongs to the glycosyl hydrolase 16 family.</text>
</comment>
<evidence type="ECO:0000313" key="5">
    <source>
        <dbReference type="Proteomes" id="UP000789595"/>
    </source>
</evidence>
<dbReference type="CDD" id="cd08023">
    <property type="entry name" value="GH16_laminarinase_like"/>
    <property type="match status" value="1"/>
</dbReference>
<dbReference type="SUPFAM" id="SSF49899">
    <property type="entry name" value="Concanavalin A-like lectins/glucanases"/>
    <property type="match status" value="1"/>
</dbReference>
<dbReference type="GO" id="GO:0004553">
    <property type="term" value="F:hydrolase activity, hydrolyzing O-glycosyl compounds"/>
    <property type="evidence" value="ECO:0007669"/>
    <property type="project" value="InterPro"/>
</dbReference>
<dbReference type="AlphaFoldDB" id="A0A8J2SPP5"/>
<dbReference type="InterPro" id="IPR000757">
    <property type="entry name" value="Beta-glucanase-like"/>
</dbReference>
<dbReference type="Pfam" id="PF00722">
    <property type="entry name" value="Glyco_hydro_16"/>
    <property type="match status" value="1"/>
</dbReference>
<comment type="caution">
    <text evidence="4">The sequence shown here is derived from an EMBL/GenBank/DDBJ whole genome shotgun (WGS) entry which is preliminary data.</text>
</comment>
<keyword evidence="5" id="KW-1185">Reference proteome</keyword>
<gene>
    <name evidence="4" type="ORF">PECAL_5P11030</name>
</gene>
<sequence length="550" mass="61844">MSWARAGLPALGPPPLKKGRSRQELMQREAEFQRRRGAAPARGRRQPLDPLAESRRRPDAQERPPAMGLDGFERPDAEGGAEPPAEPQRLAALPALPALAGAQRSTKRRRAAKLRRPLPAASPPPRGTLRASESAFDLARGALPAVDPLDAPRAARKPVTDMDDPRIEAALRRLEGDVPRPDAEERPPAMGLDGFEPPEAERLRFSEADTAFRRPDAEERPPAMGLEGFEPPAKDSLVGPDTLERSATLMCTPKRPAAPPRGTRSLRRLQHANSLRREKSKKLTGELAKAIFSPEKPQKPMPTDLQLVWQDTFDYEGAPHPARWQFQCEANDWVHDAQHGERQWYTDSVRNCHVRNGKLRIIARRERSNSCKYTSARLRTKYRGDWLYGRVEVRARLPPSKRGLWPAIWLLPTDEVYGGWPHSGEIDVMEHVGWEKNGLIHSACHSTRHNPTVGRQRSKAKLISTAHRKFHVYAVDWQPTRISIFVDNELVLKVDDKGFGAQSWPYDQRFHLLLNLAVGGWGGMKGIDDRAFPACFKVDSVRVFQKRGGR</sequence>
<organism evidence="4 5">
    <name type="scientific">Pelagomonas calceolata</name>
    <dbReference type="NCBI Taxonomy" id="35677"/>
    <lineage>
        <taxon>Eukaryota</taxon>
        <taxon>Sar</taxon>
        <taxon>Stramenopiles</taxon>
        <taxon>Ochrophyta</taxon>
        <taxon>Pelagophyceae</taxon>
        <taxon>Pelagomonadales</taxon>
        <taxon>Pelagomonadaceae</taxon>
        <taxon>Pelagomonas</taxon>
    </lineage>
</organism>
<dbReference type="GO" id="GO:0005975">
    <property type="term" value="P:carbohydrate metabolic process"/>
    <property type="evidence" value="ECO:0007669"/>
    <property type="project" value="InterPro"/>
</dbReference>
<evidence type="ECO:0000313" key="4">
    <source>
        <dbReference type="EMBL" id="CAH0376508.1"/>
    </source>
</evidence>
<evidence type="ECO:0000259" key="3">
    <source>
        <dbReference type="PROSITE" id="PS51762"/>
    </source>
</evidence>
<dbReference type="PANTHER" id="PTHR10963">
    <property type="entry name" value="GLYCOSYL HYDROLASE-RELATED"/>
    <property type="match status" value="1"/>
</dbReference>
<accession>A0A8J2SPP5</accession>
<proteinExistence type="inferred from homology"/>
<feature type="compositionally biased region" description="Basic residues" evidence="2">
    <location>
        <begin position="105"/>
        <end position="116"/>
    </location>
</feature>
<evidence type="ECO:0000256" key="1">
    <source>
        <dbReference type="ARBA" id="ARBA00006865"/>
    </source>
</evidence>
<feature type="region of interest" description="Disordered" evidence="2">
    <location>
        <begin position="1"/>
        <end position="135"/>
    </location>
</feature>
<dbReference type="PANTHER" id="PTHR10963:SF55">
    <property type="entry name" value="GLYCOSIDE HYDROLASE FAMILY 16 PROTEIN"/>
    <property type="match status" value="1"/>
</dbReference>
<dbReference type="OrthoDB" id="4781at2759"/>